<proteinExistence type="predicted"/>
<comment type="caution">
    <text evidence="2">The sequence shown here is derived from an EMBL/GenBank/DDBJ whole genome shotgun (WGS) entry which is preliminary data.</text>
</comment>
<dbReference type="Gene3D" id="1.20.1270.180">
    <property type="match status" value="1"/>
</dbReference>
<dbReference type="STRING" id="1577792.QX51_01315"/>
<protein>
    <recommendedName>
        <fullName evidence="1">Lysozyme inhibitor LprI-like N-terminal domain-containing protein</fullName>
    </recommendedName>
</protein>
<dbReference type="InterPro" id="IPR009739">
    <property type="entry name" value="LprI-like_N"/>
</dbReference>
<dbReference type="RefSeq" id="WP_039678101.1">
    <property type="nucleotide sequence ID" value="NZ_JAXECK010000032.1"/>
</dbReference>
<sequence length="175" mass="20826">MKLEIIKYKMNIRKLSMLLLVVMFFITGCSKYKTIESTGILNVVENDSVIVKEENPIHKYEYFAKLDDLDESITQSDTLHNEESTSEMIELEENKFSKWDDMLSEICELLIDQLNKNELEEFKDKQLEWLEYRENTAKEEADKFDGMKFSKVQYNSTLTKLTKKRCYEIVIIYLQ</sequence>
<dbReference type="Pfam" id="PF07007">
    <property type="entry name" value="LprI"/>
    <property type="match status" value="1"/>
</dbReference>
<organism evidence="2 3">
    <name type="scientific">Terrisporobacter othiniensis</name>
    <dbReference type="NCBI Taxonomy" id="1577792"/>
    <lineage>
        <taxon>Bacteria</taxon>
        <taxon>Bacillati</taxon>
        <taxon>Bacillota</taxon>
        <taxon>Clostridia</taxon>
        <taxon>Peptostreptococcales</taxon>
        <taxon>Peptostreptococcaceae</taxon>
        <taxon>Terrisporobacter</taxon>
    </lineage>
</organism>
<dbReference type="AlphaFoldDB" id="A0A0B3W8G7"/>
<feature type="domain" description="Lysozyme inhibitor LprI-like N-terminal" evidence="1">
    <location>
        <begin position="81"/>
        <end position="168"/>
    </location>
</feature>
<evidence type="ECO:0000259" key="1">
    <source>
        <dbReference type="Pfam" id="PF07007"/>
    </source>
</evidence>
<dbReference type="OrthoDB" id="2438161at2"/>
<reference evidence="2 3" key="1">
    <citation type="submission" date="2014-12" db="EMBL/GenBank/DDBJ databases">
        <title>Draft genome sequence of Terrisporobacter sp. 08-306576, isolated from the blood culture of a bacteremia patient.</title>
        <authorList>
            <person name="Lund L.C."/>
            <person name="Sydenham T.V."/>
            <person name="Hogh S.V."/>
            <person name="Skov M.N."/>
            <person name="Kemp M."/>
            <person name="Justesen U.S."/>
        </authorList>
    </citation>
    <scope>NUCLEOTIDE SEQUENCE [LARGE SCALE GENOMIC DNA]</scope>
    <source>
        <strain evidence="2 3">08-306576</strain>
    </source>
</reference>
<dbReference type="PANTHER" id="PTHR39176">
    <property type="entry name" value="PERIPLASMIC PROTEIN-RELATED"/>
    <property type="match status" value="1"/>
</dbReference>
<keyword evidence="3" id="KW-1185">Reference proteome</keyword>
<dbReference type="PANTHER" id="PTHR39176:SF1">
    <property type="entry name" value="PERIPLASMIC PROTEIN"/>
    <property type="match status" value="1"/>
</dbReference>
<dbReference type="EMBL" id="JWHR01000016">
    <property type="protein sequence ID" value="KHS58697.1"/>
    <property type="molecule type" value="Genomic_DNA"/>
</dbReference>
<gene>
    <name evidence="2" type="ORF">QX51_01315</name>
</gene>
<evidence type="ECO:0000313" key="2">
    <source>
        <dbReference type="EMBL" id="KHS58697.1"/>
    </source>
</evidence>
<accession>A0A0B3W8G7</accession>
<evidence type="ECO:0000313" key="3">
    <source>
        <dbReference type="Proteomes" id="UP000031189"/>
    </source>
</evidence>
<name>A0A0B3W8G7_9FIRM</name>
<dbReference type="Proteomes" id="UP000031189">
    <property type="component" value="Unassembled WGS sequence"/>
</dbReference>
<dbReference type="PROSITE" id="PS51257">
    <property type="entry name" value="PROKAR_LIPOPROTEIN"/>
    <property type="match status" value="1"/>
</dbReference>